<evidence type="ECO:0000313" key="2">
    <source>
        <dbReference type="Proteomes" id="UP000824120"/>
    </source>
</evidence>
<sequence length="229" mass="24588">MKGPSHPLSSSNDVVVCTIVPRTMMDPTGLKVLAFFFLLGTRSPYTEMVRNLSVFNLLSSLGERTIGGIGATRGARAGTVSATRVATGALNESGRDLARIFARLDCNVWSSSSSDNIAWESKDSPSLLELCSGVSDTELLPLPFPPFGGSFLPFLGGLAPPSFITTPRVLLRGGMSRLVLAMSIKTLEKKLETSQAKAHKLYCRQTRRTSRHVAESLWQAKSGSTKGLA</sequence>
<keyword evidence="2" id="KW-1185">Reference proteome</keyword>
<accession>A0A9J5YFJ6</accession>
<organism evidence="1 2">
    <name type="scientific">Solanum commersonii</name>
    <name type="common">Commerson's wild potato</name>
    <name type="synonym">Commerson's nightshade</name>
    <dbReference type="NCBI Taxonomy" id="4109"/>
    <lineage>
        <taxon>Eukaryota</taxon>
        <taxon>Viridiplantae</taxon>
        <taxon>Streptophyta</taxon>
        <taxon>Embryophyta</taxon>
        <taxon>Tracheophyta</taxon>
        <taxon>Spermatophyta</taxon>
        <taxon>Magnoliopsida</taxon>
        <taxon>eudicotyledons</taxon>
        <taxon>Gunneridae</taxon>
        <taxon>Pentapetalae</taxon>
        <taxon>asterids</taxon>
        <taxon>lamiids</taxon>
        <taxon>Solanales</taxon>
        <taxon>Solanaceae</taxon>
        <taxon>Solanoideae</taxon>
        <taxon>Solaneae</taxon>
        <taxon>Solanum</taxon>
    </lineage>
</organism>
<evidence type="ECO:0000313" key="1">
    <source>
        <dbReference type="EMBL" id="KAG5599025.1"/>
    </source>
</evidence>
<name>A0A9J5YFJ6_SOLCO</name>
<comment type="caution">
    <text evidence="1">The sequence shown here is derived from an EMBL/GenBank/DDBJ whole genome shotgun (WGS) entry which is preliminary data.</text>
</comment>
<proteinExistence type="predicted"/>
<reference evidence="1 2" key="1">
    <citation type="submission" date="2020-09" db="EMBL/GenBank/DDBJ databases">
        <title>De no assembly of potato wild relative species, Solanum commersonii.</title>
        <authorList>
            <person name="Cho K."/>
        </authorList>
    </citation>
    <scope>NUCLEOTIDE SEQUENCE [LARGE SCALE GENOMIC DNA]</scope>
    <source>
        <strain evidence="1">LZ3.2</strain>
        <tissue evidence="1">Leaf</tissue>
    </source>
</reference>
<dbReference type="AlphaFoldDB" id="A0A9J5YFJ6"/>
<dbReference type="EMBL" id="JACXVP010000006">
    <property type="protein sequence ID" value="KAG5599025.1"/>
    <property type="molecule type" value="Genomic_DNA"/>
</dbReference>
<protein>
    <submittedName>
        <fullName evidence="1">Uncharacterized protein</fullName>
    </submittedName>
</protein>
<dbReference type="Proteomes" id="UP000824120">
    <property type="component" value="Chromosome 6"/>
</dbReference>
<gene>
    <name evidence="1" type="ORF">H5410_030395</name>
</gene>